<accession>A0A022RE05</accession>
<sequence>MAIQAQMYTNFDLLSDNACGFNNNNNNLCFIPHQQKEQQQQQEPMMNRFLFQTMSSFPQSISAQMENQRIEIDLFINSQNEKLRLVLEEQRKRHTSLLLKKLEPKIQFLFRQKDEEIKTASYRTTELENFLRRIEFENQTWQRAAMENESTVKSLTGTIERLREAAANAASVDDAGSCCVEEEERENGENLERETRKKMVCRRCNYGNSCVIMLPCRHLCSCIACAAVLDSCPVCRVRSVHASIF</sequence>
<evidence type="ECO:0000256" key="1">
    <source>
        <dbReference type="ARBA" id="ARBA00022723"/>
    </source>
</evidence>
<evidence type="ECO:0000256" key="4">
    <source>
        <dbReference type="PROSITE-ProRule" id="PRU00175"/>
    </source>
</evidence>
<dbReference type="GO" id="GO:0008270">
    <property type="term" value="F:zinc ion binding"/>
    <property type="evidence" value="ECO:0007669"/>
    <property type="project" value="UniProtKB-KW"/>
</dbReference>
<keyword evidence="3" id="KW-0862">Zinc</keyword>
<dbReference type="InterPro" id="IPR013083">
    <property type="entry name" value="Znf_RING/FYVE/PHD"/>
</dbReference>
<dbReference type="PROSITE" id="PS50089">
    <property type="entry name" value="ZF_RING_2"/>
    <property type="match status" value="1"/>
</dbReference>
<protein>
    <recommendedName>
        <fullName evidence="5">RING-type domain-containing protein</fullName>
    </recommendedName>
</protein>
<dbReference type="PIRSF" id="PIRSF036836">
    <property type="entry name" value="RNase_bind_SBP1"/>
    <property type="match status" value="1"/>
</dbReference>
<organism evidence="6 7">
    <name type="scientific">Erythranthe guttata</name>
    <name type="common">Yellow monkey flower</name>
    <name type="synonym">Mimulus guttatus</name>
    <dbReference type="NCBI Taxonomy" id="4155"/>
    <lineage>
        <taxon>Eukaryota</taxon>
        <taxon>Viridiplantae</taxon>
        <taxon>Streptophyta</taxon>
        <taxon>Embryophyta</taxon>
        <taxon>Tracheophyta</taxon>
        <taxon>Spermatophyta</taxon>
        <taxon>Magnoliopsida</taxon>
        <taxon>eudicotyledons</taxon>
        <taxon>Gunneridae</taxon>
        <taxon>Pentapetalae</taxon>
        <taxon>asterids</taxon>
        <taxon>lamiids</taxon>
        <taxon>Lamiales</taxon>
        <taxon>Phrymaceae</taxon>
        <taxon>Erythranthe</taxon>
    </lineage>
</organism>
<evidence type="ECO:0000313" key="7">
    <source>
        <dbReference type="Proteomes" id="UP000030748"/>
    </source>
</evidence>
<dbReference type="Gene3D" id="3.30.40.10">
    <property type="entry name" value="Zinc/RING finger domain, C3HC4 (zinc finger)"/>
    <property type="match status" value="1"/>
</dbReference>
<proteinExistence type="predicted"/>
<evidence type="ECO:0000259" key="5">
    <source>
        <dbReference type="PROSITE" id="PS50089"/>
    </source>
</evidence>
<evidence type="ECO:0000313" key="6">
    <source>
        <dbReference type="EMBL" id="EYU37958.1"/>
    </source>
</evidence>
<dbReference type="Pfam" id="PF13920">
    <property type="entry name" value="zf-C3HC4_3"/>
    <property type="match status" value="1"/>
</dbReference>
<evidence type="ECO:0000256" key="3">
    <source>
        <dbReference type="ARBA" id="ARBA00022833"/>
    </source>
</evidence>
<keyword evidence="1" id="KW-0479">Metal-binding</keyword>
<keyword evidence="7" id="KW-1185">Reference proteome</keyword>
<dbReference type="AlphaFoldDB" id="A0A022RE05"/>
<reference evidence="6 7" key="1">
    <citation type="journal article" date="2013" name="Proc. Natl. Acad. Sci. U.S.A.">
        <title>Fine-scale variation in meiotic recombination in Mimulus inferred from population shotgun sequencing.</title>
        <authorList>
            <person name="Hellsten U."/>
            <person name="Wright K.M."/>
            <person name="Jenkins J."/>
            <person name="Shu S."/>
            <person name="Yuan Y."/>
            <person name="Wessler S.R."/>
            <person name="Schmutz J."/>
            <person name="Willis J.H."/>
            <person name="Rokhsar D.S."/>
        </authorList>
    </citation>
    <scope>NUCLEOTIDE SEQUENCE [LARGE SCALE GENOMIC DNA]</scope>
    <source>
        <strain evidence="7">cv. DUN x IM62</strain>
    </source>
</reference>
<dbReference type="EMBL" id="KI630513">
    <property type="protein sequence ID" value="EYU37958.1"/>
    <property type="molecule type" value="Genomic_DNA"/>
</dbReference>
<dbReference type="GO" id="GO:0004842">
    <property type="term" value="F:ubiquitin-protein transferase activity"/>
    <property type="evidence" value="ECO:0000318"/>
    <property type="project" value="GO_Central"/>
</dbReference>
<dbReference type="InterPro" id="IPR001841">
    <property type="entry name" value="Znf_RING"/>
</dbReference>
<dbReference type="Proteomes" id="UP000030748">
    <property type="component" value="Unassembled WGS sequence"/>
</dbReference>
<name>A0A022RE05_ERYGU</name>
<feature type="domain" description="RING-type" evidence="5">
    <location>
        <begin position="201"/>
        <end position="236"/>
    </location>
</feature>
<dbReference type="PANTHER" id="PTHR42647">
    <property type="entry name" value="SBP (S-RIBONUCLEASE BINDING PROTEIN) FAMILY PROTEIN"/>
    <property type="match status" value="1"/>
</dbReference>
<dbReference type="eggNOG" id="KOG1100">
    <property type="taxonomic scope" value="Eukaryota"/>
</dbReference>
<gene>
    <name evidence="6" type="ORF">MIMGU_mgv1a012591mg</name>
</gene>
<keyword evidence="2 4" id="KW-0863">Zinc-finger</keyword>
<dbReference type="PANTHER" id="PTHR42647:SF22">
    <property type="entry name" value="BOI-RELATED E3 UBIQUITIN-PROTEIN LIGASE 2-RELATED"/>
    <property type="match status" value="1"/>
</dbReference>
<evidence type="ECO:0000256" key="2">
    <source>
        <dbReference type="ARBA" id="ARBA00022771"/>
    </source>
</evidence>